<reference evidence="1" key="1">
    <citation type="submission" date="2020-04" db="EMBL/GenBank/DDBJ databases">
        <authorList>
            <person name="Alioto T."/>
            <person name="Alioto T."/>
            <person name="Gomez Garrido J."/>
        </authorList>
    </citation>
    <scope>NUCLEOTIDE SEQUENCE</scope>
    <source>
        <strain evidence="1">A484AB</strain>
    </source>
</reference>
<dbReference type="OrthoDB" id="5989285at2759"/>
<feature type="non-terminal residue" evidence="1">
    <location>
        <position position="428"/>
    </location>
</feature>
<evidence type="ECO:0000313" key="2">
    <source>
        <dbReference type="Proteomes" id="UP001152795"/>
    </source>
</evidence>
<protein>
    <submittedName>
        <fullName evidence="1">Uncharacterized protein</fullName>
    </submittedName>
</protein>
<gene>
    <name evidence="1" type="ORF">PACLA_8A000846</name>
</gene>
<dbReference type="EMBL" id="CACRXK020000899">
    <property type="protein sequence ID" value="CAB3985663.1"/>
    <property type="molecule type" value="Genomic_DNA"/>
</dbReference>
<accession>A0A6S7G549</accession>
<evidence type="ECO:0000313" key="1">
    <source>
        <dbReference type="EMBL" id="CAB3985663.1"/>
    </source>
</evidence>
<dbReference type="PANTHER" id="PTHR47331">
    <property type="entry name" value="PHD-TYPE DOMAIN-CONTAINING PROTEIN"/>
    <property type="match status" value="1"/>
</dbReference>
<dbReference type="AlphaFoldDB" id="A0A6S7G549"/>
<proteinExistence type="predicted"/>
<name>A0A6S7G549_PARCT</name>
<comment type="caution">
    <text evidence="1">The sequence shown here is derived from an EMBL/GenBank/DDBJ whole genome shotgun (WGS) entry which is preliminary data.</text>
</comment>
<keyword evidence="2" id="KW-1185">Reference proteome</keyword>
<sequence length="428" mass="48439">KRKGTKKRLCKDMIVSRLQSKTYSTTLNPLDFVGKIVLRGVTMDGLGDVTGAQLEGCRGAYSRETIPSRKEQIPTPEIASKWEHLRGIPGQLASLDCSMEIGILIGCNCPKALKPCEVIPGREDDPYTVKPRLGWGIIGPANTRYSAEDRKFLEIVKDGICHRDGRYVIPLPMKDNPCNLPNNRIMAMNQLRPLKKRLESNSKYREDYVNFMDKVIKSGYAERLPENERNGTFQSIGHVHSSRKLTGLLCCFLKPDTRISPTHNSLHHVRNCENQTTKSHGGLKGFRAAVVEVDSSQNLYEDNKIPDISLLYNFQYKTSGIRVWKAYELRLRNPEYLMEFTAQGGPVKTSKKRPRFGEKVKGYLIEKFQAGETSGNKADPQTASREMKFKKDGYGKLFFQPDEWKTAHRSRAFSQGTVQSCVNNKSVL</sequence>
<dbReference type="Proteomes" id="UP001152795">
    <property type="component" value="Unassembled WGS sequence"/>
</dbReference>
<organism evidence="1 2">
    <name type="scientific">Paramuricea clavata</name>
    <name type="common">Red gorgonian</name>
    <name type="synonym">Violescent sea-whip</name>
    <dbReference type="NCBI Taxonomy" id="317549"/>
    <lineage>
        <taxon>Eukaryota</taxon>
        <taxon>Metazoa</taxon>
        <taxon>Cnidaria</taxon>
        <taxon>Anthozoa</taxon>
        <taxon>Octocorallia</taxon>
        <taxon>Malacalcyonacea</taxon>
        <taxon>Plexauridae</taxon>
        <taxon>Paramuricea</taxon>
    </lineage>
</organism>